<dbReference type="GO" id="GO:0000981">
    <property type="term" value="F:DNA-binding transcription factor activity, RNA polymerase II-specific"/>
    <property type="evidence" value="ECO:0007669"/>
    <property type="project" value="TreeGrafter"/>
</dbReference>
<dbReference type="CDD" id="cd22908">
    <property type="entry name" value="HFD_NFYC-like"/>
    <property type="match status" value="1"/>
</dbReference>
<dbReference type="GO" id="GO:0046982">
    <property type="term" value="F:protein heterodimerization activity"/>
    <property type="evidence" value="ECO:0007669"/>
    <property type="project" value="InterPro"/>
</dbReference>
<dbReference type="OrthoDB" id="1272441at2759"/>
<accession>A0A6I9SEI8</accession>
<comment type="subcellular location">
    <subcellularLocation>
        <location evidence="1">Nucleus</location>
    </subcellularLocation>
</comment>
<evidence type="ECO:0000256" key="4">
    <source>
        <dbReference type="ARBA" id="ARBA00023159"/>
    </source>
</evidence>
<keyword evidence="5" id="KW-0804">Transcription</keyword>
<evidence type="ECO:0000256" key="5">
    <source>
        <dbReference type="ARBA" id="ARBA00023163"/>
    </source>
</evidence>
<dbReference type="Gene3D" id="1.10.20.10">
    <property type="entry name" value="Histone, subunit A"/>
    <property type="match status" value="1"/>
</dbReference>
<dbReference type="RefSeq" id="XP_010941677.1">
    <property type="nucleotide sequence ID" value="XM_010943375.3"/>
</dbReference>
<evidence type="ECO:0000256" key="6">
    <source>
        <dbReference type="ARBA" id="ARBA00023242"/>
    </source>
</evidence>
<organism evidence="9 10">
    <name type="scientific">Elaeis guineensis var. tenera</name>
    <name type="common">Oil palm</name>
    <dbReference type="NCBI Taxonomy" id="51953"/>
    <lineage>
        <taxon>Eukaryota</taxon>
        <taxon>Viridiplantae</taxon>
        <taxon>Streptophyta</taxon>
        <taxon>Embryophyta</taxon>
        <taxon>Tracheophyta</taxon>
        <taxon>Spermatophyta</taxon>
        <taxon>Magnoliopsida</taxon>
        <taxon>Liliopsida</taxon>
        <taxon>Arecaceae</taxon>
        <taxon>Arecoideae</taxon>
        <taxon>Cocoseae</taxon>
        <taxon>Elaeidinae</taxon>
        <taxon>Elaeis</taxon>
    </lineage>
</organism>
<sequence>MQSKYLGVTLVMEQPTQPSQPVMGGVPSAAQSAYTSPYQSAAMVTGAPAVIGAMPPGIQLASTFPTNPHQLAYQIQQKHQQLQAFWATQMANIEQSTDFKNHSLPLSRIKKVMKADADVKMISAEVPVIFAKACEMFVLELTLRSWNHAEENRRRTLQKNDIAAAVAETDIFDFLVDIIPRAESKEEGSRIASAALPAISAQANSMPYYYVPPQDLVTGAEMIMGEPGDQSSTGAM</sequence>
<dbReference type="GO" id="GO:0000978">
    <property type="term" value="F:RNA polymerase II cis-regulatory region sequence-specific DNA binding"/>
    <property type="evidence" value="ECO:0007669"/>
    <property type="project" value="TreeGrafter"/>
</dbReference>
<feature type="domain" description="Core Histone H2A/H2B/H3" evidence="8">
    <location>
        <begin position="94"/>
        <end position="166"/>
    </location>
</feature>
<dbReference type="InterPro" id="IPR007125">
    <property type="entry name" value="H2A/H2B/H3"/>
</dbReference>
<dbReference type="GO" id="GO:0005634">
    <property type="term" value="C:nucleus"/>
    <property type="evidence" value="ECO:0007669"/>
    <property type="project" value="UniProtKB-SubCell"/>
</dbReference>
<dbReference type="InParanoid" id="A0A6I9SEI8"/>
<dbReference type="RefSeq" id="XP_073100120.1">
    <property type="nucleotide sequence ID" value="XM_073244019.1"/>
</dbReference>
<evidence type="ECO:0000313" key="9">
    <source>
        <dbReference type="Proteomes" id="UP000504607"/>
    </source>
</evidence>
<name>A0A6I9SEI8_ELAGV</name>
<evidence type="ECO:0000256" key="1">
    <source>
        <dbReference type="ARBA" id="ARBA00004123"/>
    </source>
</evidence>
<dbReference type="InterPro" id="IPR050568">
    <property type="entry name" value="Transcr_DNA_Rep_Reg"/>
</dbReference>
<dbReference type="InterPro" id="IPR009072">
    <property type="entry name" value="Histone-fold"/>
</dbReference>
<dbReference type="AlphaFoldDB" id="A0A6I9SEI8"/>
<keyword evidence="4" id="KW-0010">Activator</keyword>
<dbReference type="Proteomes" id="UP000504607">
    <property type="component" value="Unplaced"/>
</dbReference>
<evidence type="ECO:0000256" key="7">
    <source>
        <dbReference type="ARBA" id="ARBA00038129"/>
    </source>
</evidence>
<dbReference type="KEGG" id="egu:105059881"/>
<dbReference type="PANTHER" id="PTHR10252:SF8">
    <property type="entry name" value="NUCLEAR TRANSCRIPTION FACTOR Y SUBUNIT GAMMA"/>
    <property type="match status" value="1"/>
</dbReference>
<protein>
    <submittedName>
        <fullName evidence="10">Nuclear transcription factor Y subunit C-4</fullName>
    </submittedName>
</protein>
<evidence type="ECO:0000256" key="3">
    <source>
        <dbReference type="ARBA" id="ARBA00023125"/>
    </source>
</evidence>
<comment type="similarity">
    <text evidence="7">Belongs to the NFYC/HAP5 subunit family.</text>
</comment>
<dbReference type="RefSeq" id="XP_073100119.1">
    <property type="nucleotide sequence ID" value="XM_073244018.1"/>
</dbReference>
<evidence type="ECO:0000259" key="8">
    <source>
        <dbReference type="Pfam" id="PF00125"/>
    </source>
</evidence>
<dbReference type="GeneID" id="105059881"/>
<reference evidence="10" key="1">
    <citation type="submission" date="2025-08" db="UniProtKB">
        <authorList>
            <consortium name="RefSeq"/>
        </authorList>
    </citation>
    <scope>IDENTIFICATION</scope>
</reference>
<keyword evidence="2" id="KW-0805">Transcription regulation</keyword>
<evidence type="ECO:0000313" key="10">
    <source>
        <dbReference type="RefSeq" id="XP_010941677.1"/>
    </source>
</evidence>
<keyword evidence="6" id="KW-0539">Nucleus</keyword>
<dbReference type="FunFam" id="1.10.20.10:FF:000006">
    <property type="entry name" value="Nuclear transcription factor Y subunit gamma"/>
    <property type="match status" value="1"/>
</dbReference>
<keyword evidence="9" id="KW-1185">Reference proteome</keyword>
<proteinExistence type="inferred from homology"/>
<keyword evidence="3" id="KW-0238">DNA-binding</keyword>
<evidence type="ECO:0000256" key="2">
    <source>
        <dbReference type="ARBA" id="ARBA00023015"/>
    </source>
</evidence>
<dbReference type="PANTHER" id="PTHR10252">
    <property type="entry name" value="HISTONE-LIKE TRANSCRIPTION FACTOR CCAAT-RELATED"/>
    <property type="match status" value="1"/>
</dbReference>
<gene>
    <name evidence="10" type="primary">LOC105059881</name>
</gene>
<dbReference type="SUPFAM" id="SSF47113">
    <property type="entry name" value="Histone-fold"/>
    <property type="match status" value="1"/>
</dbReference>
<dbReference type="Pfam" id="PF00125">
    <property type="entry name" value="Histone"/>
    <property type="match status" value="1"/>
</dbReference>